<dbReference type="EC" id="2.7.1.36" evidence="3 14"/>
<keyword evidence="11 14" id="KW-0443">Lipid metabolism</keyword>
<keyword evidence="10" id="KW-0460">Magnesium</keyword>
<evidence type="ECO:0000256" key="9">
    <source>
        <dbReference type="ARBA" id="ARBA00022840"/>
    </source>
</evidence>
<dbReference type="SUPFAM" id="SSF54211">
    <property type="entry name" value="Ribosomal protein S5 domain 2-like"/>
    <property type="match status" value="1"/>
</dbReference>
<dbReference type="EMBL" id="CP017554">
    <property type="protein sequence ID" value="AOW01774.1"/>
    <property type="molecule type" value="Genomic_DNA"/>
</dbReference>
<dbReference type="VEuPathDB" id="FungiDB:YALI1_B21004g"/>
<evidence type="ECO:0000256" key="3">
    <source>
        <dbReference type="ARBA" id="ARBA00012103"/>
    </source>
</evidence>
<evidence type="ECO:0000313" key="17">
    <source>
        <dbReference type="EMBL" id="RDW28393.1"/>
    </source>
</evidence>
<keyword evidence="4 14" id="KW-0963">Cytoplasm</keyword>
<evidence type="ECO:0000256" key="10">
    <source>
        <dbReference type="ARBA" id="ARBA00022842"/>
    </source>
</evidence>
<dbReference type="PRINTS" id="PR00959">
    <property type="entry name" value="MEVGALKINASE"/>
</dbReference>
<feature type="domain" description="GHMP kinase N-terminal" evidence="15">
    <location>
        <begin position="135"/>
        <end position="210"/>
    </location>
</feature>
<evidence type="ECO:0000256" key="6">
    <source>
        <dbReference type="ARBA" id="ARBA00022679"/>
    </source>
</evidence>
<comment type="pathway">
    <text evidence="13 14">Isoprenoid biosynthesis; isopentenyl diphosphate biosynthesis via mevalonate pathway; isopentenyl diphosphate from (R)-mevalonate: step 1/3.</text>
</comment>
<keyword evidence="17" id="KW-0689">Ribosomal protein</keyword>
<evidence type="ECO:0000256" key="13">
    <source>
        <dbReference type="ARBA" id="ARBA00029438"/>
    </source>
</evidence>
<evidence type="ECO:0000256" key="8">
    <source>
        <dbReference type="ARBA" id="ARBA00022777"/>
    </source>
</evidence>
<evidence type="ECO:0000256" key="7">
    <source>
        <dbReference type="ARBA" id="ARBA00022741"/>
    </source>
</evidence>
<keyword evidence="5 14" id="KW-0444">Lipid biosynthesis</keyword>
<dbReference type="VEuPathDB" id="FungiDB:YALI0_B16038g"/>
<dbReference type="GO" id="GO:0005840">
    <property type="term" value="C:ribosome"/>
    <property type="evidence" value="ECO:0007669"/>
    <property type="project" value="UniProtKB-KW"/>
</dbReference>
<keyword evidence="8 14" id="KW-0418">Kinase</keyword>
<evidence type="ECO:0000256" key="14">
    <source>
        <dbReference type="RuleBase" id="RU363087"/>
    </source>
</evidence>
<dbReference type="Proteomes" id="UP000182444">
    <property type="component" value="Chromosome 1B"/>
</dbReference>
<evidence type="ECO:0000256" key="2">
    <source>
        <dbReference type="ARBA" id="ARBA00006495"/>
    </source>
</evidence>
<comment type="similarity">
    <text evidence="2 14">Belongs to the GHMP kinase family. Mevalonate kinase subfamily.</text>
</comment>
<sequence length="449" mass="48319">MDYIISAPGKVILFGEHAAVFGKPAIAAAIDLRTYLLVETTTSDTPTVTLEFPDIHLNFKVQVDKLASLTAQTKADHLNWSTPKTLDKHIFDSLSSLALLEEPGLTKVQQAAVVSFLYLYIHLCPPSVCEDSSNWVVRSTLPIGAGLGSSASICVCLAAGLLVLNGQLSIDQARDFKSLTEKQLSLVDDWSFVGEMCIHGNPSGIDNAVATQGGALLFQRPNNRVPLVDIPEMKLLLTNTKHPRSTADLVGGVGVLTKEFGSIMDPIMTSVGEISNQAMEIISRGKKMVDQSNLEIEQGILPQPTSEDACNVMEDGATLQKLRDIGSEMQHLVRINHGLLIAMGVSHPKLEIIRTASIVHNLGETKLTGAGGGGCAITLVTSKDKTATQLEENVIAFTEEMATHGFEVHETTIGARGVGMCIDHPSLKTVEAFKKVERADLKNIGPWTH</sequence>
<evidence type="ECO:0000313" key="19">
    <source>
        <dbReference type="Proteomes" id="UP000256601"/>
    </source>
</evidence>
<dbReference type="AlphaFoldDB" id="A0A1D8N811"/>
<evidence type="ECO:0000313" key="16">
    <source>
        <dbReference type="EMBL" id="AOW01774.1"/>
    </source>
</evidence>
<dbReference type="OrthoDB" id="1652964at2759"/>
<dbReference type="Proteomes" id="UP000256601">
    <property type="component" value="Unassembled WGS sequence"/>
</dbReference>
<dbReference type="EMBL" id="KZ858953">
    <property type="protein sequence ID" value="RDW28393.1"/>
    <property type="molecule type" value="Genomic_DNA"/>
</dbReference>
<evidence type="ECO:0000259" key="15">
    <source>
        <dbReference type="Pfam" id="PF00288"/>
    </source>
</evidence>
<dbReference type="SUPFAM" id="SSF55060">
    <property type="entry name" value="GHMP Kinase, C-terminal domain"/>
    <property type="match status" value="1"/>
</dbReference>
<protein>
    <recommendedName>
        <fullName evidence="3 14">Mevalonate kinase</fullName>
        <shortName evidence="14">MK</shortName>
        <ecNumber evidence="3 14">2.7.1.36</ecNumber>
    </recommendedName>
</protein>
<dbReference type="GO" id="GO:0005829">
    <property type="term" value="C:cytosol"/>
    <property type="evidence" value="ECO:0007669"/>
    <property type="project" value="TreeGrafter"/>
</dbReference>
<dbReference type="InterPro" id="IPR006203">
    <property type="entry name" value="GHMP_knse_ATP-bd_CS"/>
</dbReference>
<dbReference type="GO" id="GO:0010142">
    <property type="term" value="P:farnesyl diphosphate biosynthetic process, mevalonate pathway"/>
    <property type="evidence" value="ECO:0007669"/>
    <property type="project" value="EnsemblFungi"/>
</dbReference>
<dbReference type="eggNOG" id="KOG1511">
    <property type="taxonomic scope" value="Eukaryota"/>
</dbReference>
<dbReference type="GO" id="GO:0005524">
    <property type="term" value="F:ATP binding"/>
    <property type="evidence" value="ECO:0007669"/>
    <property type="project" value="UniProtKB-KW"/>
</dbReference>
<keyword evidence="6 14" id="KW-0808">Transferase</keyword>
<dbReference type="GO" id="GO:0019287">
    <property type="term" value="P:isopentenyl diphosphate biosynthetic process, mevalonate pathway"/>
    <property type="evidence" value="ECO:0007669"/>
    <property type="project" value="UniProtKB-UniPathway"/>
</dbReference>
<keyword evidence="7 14" id="KW-0547">Nucleotide-binding</keyword>
<keyword evidence="14" id="KW-0756">Sterol biosynthesis</keyword>
<keyword evidence="14" id="KW-0752">Steroid biosynthesis</keyword>
<comment type="subcellular location">
    <subcellularLocation>
        <location evidence="1 14">Cytoplasm</location>
    </subcellularLocation>
</comment>
<dbReference type="InterPro" id="IPR014721">
    <property type="entry name" value="Ribsml_uS5_D2-typ_fold_subgr"/>
</dbReference>
<dbReference type="Gene3D" id="3.30.70.890">
    <property type="entry name" value="GHMP kinase, C-terminal domain"/>
    <property type="match status" value="1"/>
</dbReference>
<comment type="function">
    <text evidence="14">Mevalonate kinase; part of the second module of ergosterol biosynthesis pathway that includes the middle steps of the pathway. The second module is carried out in the vacuole and involves the formation of farnesyl diphosphate, which is also an important intermediate in the biosynthesis of ubiquinone, dolichol, heme and prenylated proteins.</text>
</comment>
<dbReference type="Pfam" id="PF00288">
    <property type="entry name" value="GHMP_kinases_N"/>
    <property type="match status" value="1"/>
</dbReference>
<evidence type="ECO:0000256" key="5">
    <source>
        <dbReference type="ARBA" id="ARBA00022516"/>
    </source>
</evidence>
<accession>A0A1D8N811</accession>
<dbReference type="InterPro" id="IPR006204">
    <property type="entry name" value="GHMP_kinase_N_dom"/>
</dbReference>
<dbReference type="Gene3D" id="3.30.230.10">
    <property type="match status" value="1"/>
</dbReference>
<proteinExistence type="inferred from homology"/>
<comment type="catalytic activity">
    <reaction evidence="12">
        <text>(R)-mevalonate + ATP = (R)-5-phosphomevalonate + ADP + H(+)</text>
        <dbReference type="Rhea" id="RHEA:17065"/>
        <dbReference type="ChEBI" id="CHEBI:15378"/>
        <dbReference type="ChEBI" id="CHEBI:30616"/>
        <dbReference type="ChEBI" id="CHEBI:36464"/>
        <dbReference type="ChEBI" id="CHEBI:58146"/>
        <dbReference type="ChEBI" id="CHEBI:456216"/>
        <dbReference type="EC" id="2.7.1.36"/>
    </reaction>
    <physiologicalReaction direction="left-to-right" evidence="12">
        <dbReference type="Rhea" id="RHEA:17066"/>
    </physiologicalReaction>
</comment>
<dbReference type="PANTHER" id="PTHR43290:SF2">
    <property type="entry name" value="MEVALONATE KINASE"/>
    <property type="match status" value="1"/>
</dbReference>
<dbReference type="PROSITE" id="PS00627">
    <property type="entry name" value="GHMP_KINASES_ATP"/>
    <property type="match status" value="1"/>
</dbReference>
<keyword evidence="9 14" id="KW-0067">ATP-binding</keyword>
<evidence type="ECO:0000256" key="4">
    <source>
        <dbReference type="ARBA" id="ARBA00022490"/>
    </source>
</evidence>
<evidence type="ECO:0000256" key="12">
    <source>
        <dbReference type="ARBA" id="ARBA00029310"/>
    </source>
</evidence>
<evidence type="ECO:0000313" key="18">
    <source>
        <dbReference type="Proteomes" id="UP000182444"/>
    </source>
</evidence>
<evidence type="ECO:0000256" key="11">
    <source>
        <dbReference type="ARBA" id="ARBA00023098"/>
    </source>
</evidence>
<dbReference type="GO" id="GO:0006696">
    <property type="term" value="P:ergosterol biosynthetic process"/>
    <property type="evidence" value="ECO:0007669"/>
    <property type="project" value="EnsemblFungi"/>
</dbReference>
<dbReference type="PANTHER" id="PTHR43290">
    <property type="entry name" value="MEVALONATE KINASE"/>
    <property type="match status" value="1"/>
</dbReference>
<keyword evidence="14" id="KW-1207">Sterol metabolism</keyword>
<dbReference type="RefSeq" id="XP_500956.1">
    <property type="nucleotide sequence ID" value="XM_500956.1"/>
</dbReference>
<dbReference type="UniPathway" id="UPA00057">
    <property type="reaction ID" value="UER00098"/>
</dbReference>
<dbReference type="NCBIfam" id="TIGR00549">
    <property type="entry name" value="mevalon_kin"/>
    <property type="match status" value="1"/>
</dbReference>
<keyword evidence="14" id="KW-0753">Steroid metabolism</keyword>
<dbReference type="InterPro" id="IPR036554">
    <property type="entry name" value="GHMP_kinase_C_sf"/>
</dbReference>
<reference evidence="17 19" key="2">
    <citation type="submission" date="2018-07" db="EMBL/GenBank/DDBJ databases">
        <title>Draft Genome Assemblies for Five Robust Yarrowia lipolytica Strains Exhibiting High Lipid Production and Pentose Sugar Utilization and Sugar Alcohol Secretion from Undetoxified Lignocellulosic Biomass Hydrolysates.</title>
        <authorList>
            <consortium name="DOE Joint Genome Institute"/>
            <person name="Walker C."/>
            <person name="Ryu S."/>
            <person name="Na H."/>
            <person name="Zane M."/>
            <person name="LaButti K."/>
            <person name="Lipzen A."/>
            <person name="Haridas S."/>
            <person name="Barry K."/>
            <person name="Grigoriev I.V."/>
            <person name="Quarterman J."/>
            <person name="Slininger P."/>
            <person name="Dien B."/>
            <person name="Trinh C.T."/>
        </authorList>
    </citation>
    <scope>NUCLEOTIDE SEQUENCE [LARGE SCALE GENOMIC DNA]</scope>
    <source>
        <strain evidence="17 19">YB392</strain>
    </source>
</reference>
<dbReference type="InterPro" id="IPR020568">
    <property type="entry name" value="Ribosomal_Su5_D2-typ_SF"/>
</dbReference>
<name>A0A1D8N811_YARLL</name>
<dbReference type="InterPro" id="IPR006205">
    <property type="entry name" value="Mev_gal_kin"/>
</dbReference>
<dbReference type="GeneID" id="2906793"/>
<dbReference type="KEGG" id="yli:2906793"/>
<evidence type="ECO:0000256" key="1">
    <source>
        <dbReference type="ARBA" id="ARBA00004496"/>
    </source>
</evidence>
<dbReference type="GO" id="GO:0004496">
    <property type="term" value="F:mevalonate kinase activity"/>
    <property type="evidence" value="ECO:0007669"/>
    <property type="project" value="UniProtKB-EC"/>
</dbReference>
<organism evidence="16 18">
    <name type="scientific">Yarrowia lipolytica</name>
    <name type="common">Candida lipolytica</name>
    <dbReference type="NCBI Taxonomy" id="4952"/>
    <lineage>
        <taxon>Eukaryota</taxon>
        <taxon>Fungi</taxon>
        <taxon>Dikarya</taxon>
        <taxon>Ascomycota</taxon>
        <taxon>Saccharomycotina</taxon>
        <taxon>Dipodascomycetes</taxon>
        <taxon>Dipodascales</taxon>
        <taxon>Dipodascales incertae sedis</taxon>
        <taxon>Yarrowia</taxon>
    </lineage>
</organism>
<reference evidence="16 18" key="1">
    <citation type="journal article" date="2016" name="PLoS ONE">
        <title>Sequence Assembly of Yarrowia lipolytica Strain W29/CLIB89 Shows Transposable Element Diversity.</title>
        <authorList>
            <person name="Magnan C."/>
            <person name="Yu J."/>
            <person name="Chang I."/>
            <person name="Jahn E."/>
            <person name="Kanomata Y."/>
            <person name="Wu J."/>
            <person name="Zeller M."/>
            <person name="Oakes M."/>
            <person name="Baldi P."/>
            <person name="Sandmeyer S."/>
        </authorList>
    </citation>
    <scope>NUCLEOTIDE SEQUENCE [LARGE SCALE GENOMIC DNA]</scope>
    <source>
        <strain evidence="16">CLIB89</strain>
        <strain evidence="18">CLIB89(W29)</strain>
    </source>
</reference>
<gene>
    <name evidence="17" type="ORF">B0I71DRAFT_45930</name>
    <name evidence="16" type="ORF">YALI1_B21004g</name>
</gene>
<keyword evidence="17" id="KW-0687">Ribonucleoprotein</keyword>
<dbReference type="OMA" id="LMDFNHG"/>